<evidence type="ECO:0000256" key="4">
    <source>
        <dbReference type="NCBIfam" id="TIGR00260"/>
    </source>
</evidence>
<dbReference type="Gene3D" id="3.90.1380.10">
    <property type="entry name" value="Threonine synthase, N-terminal domain"/>
    <property type="match status" value="1"/>
</dbReference>
<dbReference type="HOGENOM" id="CLU_015170_3_1_9"/>
<dbReference type="STRING" id="1291742.LOOC260_119500"/>
<keyword evidence="3 5" id="KW-0663">Pyridoxal phosphate</keyword>
<dbReference type="AlphaFoldDB" id="A0A0A1H157"/>
<dbReference type="GO" id="GO:0009088">
    <property type="term" value="P:threonine biosynthetic process"/>
    <property type="evidence" value="ECO:0007669"/>
    <property type="project" value="UniProtKB-UniRule"/>
</dbReference>
<dbReference type="EMBL" id="AP014680">
    <property type="protein sequence ID" value="BAP86456.1"/>
    <property type="molecule type" value="Genomic_DNA"/>
</dbReference>
<evidence type="ECO:0000256" key="5">
    <source>
        <dbReference type="PIRSR" id="PIRSR604450-51"/>
    </source>
</evidence>
<organism evidence="7 8">
    <name type="scientific">Paucilactobacillus hokkaidonensis JCM 18461</name>
    <dbReference type="NCBI Taxonomy" id="1291742"/>
    <lineage>
        <taxon>Bacteria</taxon>
        <taxon>Bacillati</taxon>
        <taxon>Bacillota</taxon>
        <taxon>Bacilli</taxon>
        <taxon>Lactobacillales</taxon>
        <taxon>Lactobacillaceae</taxon>
        <taxon>Paucilactobacillus</taxon>
    </lineage>
</organism>
<accession>A0A0A1H157</accession>
<evidence type="ECO:0000256" key="1">
    <source>
        <dbReference type="ARBA" id="ARBA00001933"/>
    </source>
</evidence>
<reference evidence="7 8" key="1">
    <citation type="submission" date="2014-11" db="EMBL/GenBank/DDBJ databases">
        <title>Complete genome sequence and analysis of Lactobacillus hokkaidonensis LOOC260T.</title>
        <authorList>
            <person name="Tanizawa Y."/>
            <person name="Tohno M."/>
            <person name="Kaminuma E."/>
            <person name="Nakamura Y."/>
            <person name="Arita M."/>
        </authorList>
    </citation>
    <scope>NUCLEOTIDE SEQUENCE [LARGE SCALE GENOMIC DNA]</scope>
    <source>
        <strain evidence="7 8">LOOC260</strain>
    </source>
</reference>
<comment type="similarity">
    <text evidence="2">Belongs to the threonine synthase family.</text>
</comment>
<gene>
    <name evidence="7" type="primary">thrC</name>
    <name evidence="7" type="ORF">LOOC260_119500</name>
</gene>
<evidence type="ECO:0000256" key="2">
    <source>
        <dbReference type="ARBA" id="ARBA00005517"/>
    </source>
</evidence>
<dbReference type="GO" id="GO:0004795">
    <property type="term" value="F:threonine synthase activity"/>
    <property type="evidence" value="ECO:0007669"/>
    <property type="project" value="UniProtKB-UniRule"/>
</dbReference>
<dbReference type="CDD" id="cd01560">
    <property type="entry name" value="Thr-synth_2"/>
    <property type="match status" value="1"/>
</dbReference>
<dbReference type="GO" id="GO:0005737">
    <property type="term" value="C:cytoplasm"/>
    <property type="evidence" value="ECO:0007669"/>
    <property type="project" value="TreeGrafter"/>
</dbReference>
<dbReference type="Pfam" id="PF24857">
    <property type="entry name" value="THR4_C"/>
    <property type="match status" value="1"/>
</dbReference>
<evidence type="ECO:0000256" key="3">
    <source>
        <dbReference type="ARBA" id="ARBA00022898"/>
    </source>
</evidence>
<dbReference type="Gene3D" id="3.40.50.1100">
    <property type="match status" value="2"/>
</dbReference>
<comment type="cofactor">
    <cofactor evidence="1 5">
        <name>pyridoxal 5'-phosphate</name>
        <dbReference type="ChEBI" id="CHEBI:597326"/>
    </cofactor>
</comment>
<dbReference type="Pfam" id="PF14821">
    <property type="entry name" value="Thr_synth_N"/>
    <property type="match status" value="1"/>
</dbReference>
<evidence type="ECO:0000313" key="8">
    <source>
        <dbReference type="Proteomes" id="UP000031620"/>
    </source>
</evidence>
<feature type="domain" description="Threonine synthase N-terminal" evidence="6">
    <location>
        <begin position="2"/>
        <end position="79"/>
    </location>
</feature>
<proteinExistence type="inferred from homology"/>
<dbReference type="InterPro" id="IPR029144">
    <property type="entry name" value="Thr_synth_N"/>
</dbReference>
<protein>
    <recommendedName>
        <fullName evidence="4">Threonine synthase</fullName>
        <ecNumber evidence="4">4.2.3.1</ecNumber>
    </recommendedName>
</protein>
<name>A0A0A1H157_9LACO</name>
<dbReference type="SUPFAM" id="SSF53686">
    <property type="entry name" value="Tryptophan synthase beta subunit-like PLP-dependent enzymes"/>
    <property type="match status" value="1"/>
</dbReference>
<dbReference type="PANTHER" id="PTHR43515:SF1">
    <property type="entry name" value="THREONINE SYNTHASE-LIKE 1"/>
    <property type="match status" value="1"/>
</dbReference>
<dbReference type="KEGG" id="lho:LOOC260_119500"/>
<evidence type="ECO:0000313" key="7">
    <source>
        <dbReference type="EMBL" id="BAP86456.1"/>
    </source>
</evidence>
<sequence length="496" mass="55217">MEYRSTRGNKKQTLTSAEAVLQGLAPDGGLYVPVKFPQPKFKLEELTGLSYQQVAKLILQWFFDDFSDEQITASVTAAYGDQFDQSEIVPVTENKAGNDYMELFHGPTLAFKDLALQLLPQLMTKAVKIQQVDNQIMILTATSGDTGTASMRGFSDVAGTQVIVFYPEGGVSPVQLKQMLSQQGSNLQVIAVKGNFDQAQSMVKEIFNDQSFNQQLHEQGTQFSSANSMNIGRLIPQVAYYFYTYAQMVKRDEIESGTSINFAVPTGNFGDILAGYYAKKLGLPINKLICASNQNNVLTDFFKTGIYDRNRPFYLTNSPSMDILVSSNLERLLFMIADEDEHIVIDLMDQLKQNGKYQISTTMKAKLTDFIGGSADEIQIKKEIKRVFDEAKYAIDPHTAVASSVVHQYQQKTDDQTPTVIVSTASPYKFPETVFEAITGNQVKQPGLPAVKQLNELLQDELPVGIKELFTTKSRQEVVIETKGMRGLIKSVNKRG</sequence>
<dbReference type="InterPro" id="IPR036052">
    <property type="entry name" value="TrpB-like_PALP_sf"/>
</dbReference>
<feature type="modified residue" description="N6-(pyridoxal phosphate)lysine" evidence="5">
    <location>
        <position position="112"/>
    </location>
</feature>
<dbReference type="InterPro" id="IPR037158">
    <property type="entry name" value="Thr_synth_N_sf"/>
</dbReference>
<dbReference type="NCBIfam" id="TIGR00260">
    <property type="entry name" value="thrC"/>
    <property type="match status" value="1"/>
</dbReference>
<dbReference type="Proteomes" id="UP000031620">
    <property type="component" value="Chromosome"/>
</dbReference>
<dbReference type="PANTHER" id="PTHR43515">
    <property type="entry name" value="THREONINE SYNTHASE-LIKE 1"/>
    <property type="match status" value="1"/>
</dbReference>
<dbReference type="RefSeq" id="WP_041094534.1">
    <property type="nucleotide sequence ID" value="NZ_AP014680.1"/>
</dbReference>
<evidence type="ECO:0000259" key="6">
    <source>
        <dbReference type="Pfam" id="PF14821"/>
    </source>
</evidence>
<dbReference type="EC" id="4.2.3.1" evidence="4"/>
<dbReference type="InterPro" id="IPR004450">
    <property type="entry name" value="Thr_synthase-like"/>
</dbReference>